<organism evidence="2 3">
    <name type="scientific">Vecturithrix granuli</name>
    <dbReference type="NCBI Taxonomy" id="1499967"/>
    <lineage>
        <taxon>Bacteria</taxon>
        <taxon>Candidatus Moduliflexota</taxon>
        <taxon>Candidatus Vecturitrichia</taxon>
        <taxon>Candidatus Vecturitrichales</taxon>
        <taxon>Candidatus Vecturitrichaceae</taxon>
        <taxon>Candidatus Vecturithrix</taxon>
    </lineage>
</organism>
<protein>
    <submittedName>
        <fullName evidence="2">Uncharacterized protein</fullName>
    </submittedName>
</protein>
<evidence type="ECO:0000313" key="2">
    <source>
        <dbReference type="EMBL" id="GAK61376.1"/>
    </source>
</evidence>
<dbReference type="HOGENOM" id="CLU_2731797_0_0_0"/>
<keyword evidence="1" id="KW-0812">Transmembrane</keyword>
<dbReference type="AlphaFoldDB" id="A0A081C9X1"/>
<reference evidence="2 3" key="1">
    <citation type="journal article" date="2015" name="PeerJ">
        <title>First genomic representation of candidate bacterial phylum KSB3 points to enhanced environmental sensing as a trigger of wastewater bulking.</title>
        <authorList>
            <person name="Sekiguchi Y."/>
            <person name="Ohashi A."/>
            <person name="Parks D.H."/>
            <person name="Yamauchi T."/>
            <person name="Tyson G.W."/>
            <person name="Hugenholtz P."/>
        </authorList>
    </citation>
    <scope>NUCLEOTIDE SEQUENCE [LARGE SCALE GENOMIC DNA]</scope>
</reference>
<keyword evidence="1" id="KW-0472">Membrane</keyword>
<feature type="transmembrane region" description="Helical" evidence="1">
    <location>
        <begin position="21"/>
        <end position="47"/>
    </location>
</feature>
<keyword evidence="1" id="KW-1133">Transmembrane helix</keyword>
<proteinExistence type="predicted"/>
<dbReference type="Proteomes" id="UP000030661">
    <property type="component" value="Unassembled WGS sequence"/>
</dbReference>
<name>A0A081C9X1_VECG1</name>
<sequence>MPVRDSRHLRLIKQRWDHHGIPIATIMLKKFFVICMILLTILGALALTSCTVKQQEHGQTYFPEGIWDEFE</sequence>
<keyword evidence="3" id="KW-1185">Reference proteome</keyword>
<gene>
    <name evidence="2" type="ORF">U27_01276</name>
</gene>
<accession>A0A081C9X1</accession>
<evidence type="ECO:0000256" key="1">
    <source>
        <dbReference type="SAM" id="Phobius"/>
    </source>
</evidence>
<dbReference type="EMBL" id="DF820478">
    <property type="protein sequence ID" value="GAK61376.1"/>
    <property type="molecule type" value="Genomic_DNA"/>
</dbReference>
<evidence type="ECO:0000313" key="3">
    <source>
        <dbReference type="Proteomes" id="UP000030661"/>
    </source>
</evidence>